<dbReference type="EMBL" id="ABLOJW010000010">
    <property type="protein sequence ID" value="EKT4092664.1"/>
    <property type="molecule type" value="Genomic_DNA"/>
</dbReference>
<evidence type="ECO:0000313" key="3">
    <source>
        <dbReference type="Proteomes" id="UP000634179"/>
    </source>
</evidence>
<dbReference type="RefSeq" id="WP_006375905.1">
    <property type="nucleotide sequence ID" value="NZ_CP008838.1"/>
</dbReference>
<reference evidence="1" key="2">
    <citation type="submission" date="2022-07" db="EMBL/GenBank/DDBJ databases">
        <authorList>
            <consortium name="DAFM: The Division of Animal and Food Microbiology"/>
        </authorList>
    </citation>
    <scope>NUCLEOTIDE SEQUENCE</scope>
    <source>
        <strain evidence="1">19MO01SH01-2</strain>
    </source>
</reference>
<comment type="caution">
    <text evidence="2">The sequence shown here is derived from an EMBL/GenBank/DDBJ whole genome shotgun (WGS) entry which is preliminary data.</text>
</comment>
<name>A0A1V3D011_STEMA</name>
<gene>
    <name evidence="2" type="ORF">I5V89_12690</name>
    <name evidence="1" type="ORF">QEG23_002184</name>
</gene>
<evidence type="ECO:0000313" key="2">
    <source>
        <dbReference type="EMBL" id="MBH1790729.1"/>
    </source>
</evidence>
<dbReference type="AlphaFoldDB" id="A0A1V3D011"/>
<dbReference type="GeneID" id="93832498"/>
<dbReference type="Proteomes" id="UP001218208">
    <property type="component" value="Unassembled WGS sequence"/>
</dbReference>
<reference evidence="2" key="1">
    <citation type="submission" date="2020-11" db="EMBL/GenBank/DDBJ databases">
        <title>Enhanced detection system for hospital associated transmission using whole genome sequencing surveillance.</title>
        <authorList>
            <person name="Harrison L.H."/>
            <person name="Van Tyne D."/>
            <person name="Marsh J.W."/>
            <person name="Griffith M.P."/>
            <person name="Snyder D.J."/>
            <person name="Cooper V.S."/>
            <person name="Mustapha M."/>
        </authorList>
    </citation>
    <scope>NUCLEOTIDE SEQUENCE</scope>
    <source>
        <strain evidence="2">STEN00053</strain>
    </source>
</reference>
<accession>A0A1V3D011</accession>
<sequence length="83" mass="9324">MADRWNVVVLGRATAELEIRIDADSEAAALEILNSMGVADIHAGGWRTELEEIYGFVEVISPDGSEREDLNWPCPTMRHHLNY</sequence>
<organism evidence="2 3">
    <name type="scientific">Stenotrophomonas maltophilia</name>
    <name type="common">Pseudomonas maltophilia</name>
    <name type="synonym">Xanthomonas maltophilia</name>
    <dbReference type="NCBI Taxonomy" id="40324"/>
    <lineage>
        <taxon>Bacteria</taxon>
        <taxon>Pseudomonadati</taxon>
        <taxon>Pseudomonadota</taxon>
        <taxon>Gammaproteobacteria</taxon>
        <taxon>Lysobacterales</taxon>
        <taxon>Lysobacteraceae</taxon>
        <taxon>Stenotrophomonas</taxon>
        <taxon>Stenotrophomonas maltophilia group</taxon>
    </lineage>
</organism>
<evidence type="ECO:0000313" key="1">
    <source>
        <dbReference type="EMBL" id="EKT4092664.1"/>
    </source>
</evidence>
<proteinExistence type="predicted"/>
<dbReference type="EMBL" id="JADUOV010000008">
    <property type="protein sequence ID" value="MBH1790729.1"/>
    <property type="molecule type" value="Genomic_DNA"/>
</dbReference>
<dbReference type="OrthoDB" id="9758871at2"/>
<protein>
    <submittedName>
        <fullName evidence="2">Uncharacterized protein</fullName>
    </submittedName>
</protein>
<dbReference type="Proteomes" id="UP000634179">
    <property type="component" value="Unassembled WGS sequence"/>
</dbReference>